<feature type="domain" description="Peptidase M24" evidence="8">
    <location>
        <begin position="165"/>
        <end position="394"/>
    </location>
</feature>
<feature type="binding site" evidence="5">
    <location>
        <position position="387"/>
    </location>
    <ligand>
        <name>a divalent metal cation</name>
        <dbReference type="ChEBI" id="CHEBI:60240"/>
        <label>2</label>
        <note>catalytic</note>
    </ligand>
</feature>
<dbReference type="AlphaFoldDB" id="A0A813FMA8"/>
<dbReference type="GO" id="GO:0004239">
    <property type="term" value="F:initiator methionyl aminopeptidase activity"/>
    <property type="evidence" value="ECO:0007669"/>
    <property type="project" value="UniProtKB-UniRule"/>
</dbReference>
<feature type="binding site" evidence="5">
    <location>
        <position position="259"/>
    </location>
    <ligand>
        <name>a divalent metal cation</name>
        <dbReference type="ChEBI" id="CHEBI:60240"/>
        <label>1</label>
    </ligand>
</feature>
<feature type="binding site" evidence="5">
    <location>
        <position position="231"/>
    </location>
    <ligand>
        <name>substrate</name>
    </ligand>
</feature>
<feature type="binding site" evidence="5">
    <location>
        <position position="387"/>
    </location>
    <ligand>
        <name>a divalent metal cation</name>
        <dbReference type="ChEBI" id="CHEBI:60240"/>
        <label>1</label>
    </ligand>
</feature>
<organism evidence="9 10">
    <name type="scientific">Polarella glacialis</name>
    <name type="common">Dinoflagellate</name>
    <dbReference type="NCBI Taxonomy" id="89957"/>
    <lineage>
        <taxon>Eukaryota</taxon>
        <taxon>Sar</taxon>
        <taxon>Alveolata</taxon>
        <taxon>Dinophyceae</taxon>
        <taxon>Suessiales</taxon>
        <taxon>Suessiaceae</taxon>
        <taxon>Polarella</taxon>
    </lineage>
</organism>
<sequence>MSLPAQLPFARAASVAPFSPAWRRDSHTSAVALERSGRKSALRDAFSSRRSNTCWVVGAGHSRCKGPSSMARARCSSERAMLVCLAAAVSTVTARQRKQQGRVMPGKVSSQLLVPDHIVRPPYIRPDGSPLISSPKEGFPPDEFSLTPENVAAGKIEIKSPEQVEGMRVACKLAREALEVGGRVVEPGVTTDEIDRAVHDFIISRGAYPSPLGYMGYTKSVCTSLNNVIAHGTPDDRPLQERDILNLDVTVYINGFHGDTSSMFFAGRPTKAAAMLCAAAQKGMNAGIQVCGPGVDFREIGKAIERVSSEARYFCSHTLTGHGIGSYFHGCPEIIPQVNDTDQGLMKPGMTFTIEPIFVENNDTSWEIDPDGWTLRTQTGEWTAQFEHTILITETGHEVLTGPSVDYRGILAEKVGAVKPAATEALRRPSSAVRDAGGKSRGFR</sequence>
<evidence type="ECO:0000256" key="3">
    <source>
        <dbReference type="ARBA" id="ARBA00022723"/>
    </source>
</evidence>
<evidence type="ECO:0000259" key="8">
    <source>
        <dbReference type="Pfam" id="PF00557"/>
    </source>
</evidence>
<dbReference type="SUPFAM" id="SSF55920">
    <property type="entry name" value="Creatinase/aminopeptidase"/>
    <property type="match status" value="1"/>
</dbReference>
<comment type="catalytic activity">
    <reaction evidence="5 6">
        <text>Release of N-terminal amino acids, preferentially methionine, from peptides and arylamides.</text>
        <dbReference type="EC" id="3.4.11.18"/>
    </reaction>
</comment>
<dbReference type="Gene3D" id="3.90.230.10">
    <property type="entry name" value="Creatinase/methionine aminopeptidase superfamily"/>
    <property type="match status" value="1"/>
</dbReference>
<evidence type="ECO:0000256" key="5">
    <source>
        <dbReference type="HAMAP-Rule" id="MF_03174"/>
    </source>
</evidence>
<dbReference type="GO" id="GO:0046872">
    <property type="term" value="F:metal ion binding"/>
    <property type="evidence" value="ECO:0007669"/>
    <property type="project" value="UniProtKB-UniRule"/>
</dbReference>
<dbReference type="PANTHER" id="PTHR43330:SF8">
    <property type="entry name" value="METHIONINE AMINOPEPTIDASE 1D, MITOCHONDRIAL"/>
    <property type="match status" value="1"/>
</dbReference>
<evidence type="ECO:0000313" key="9">
    <source>
        <dbReference type="EMBL" id="CAE8613932.1"/>
    </source>
</evidence>
<keyword evidence="2 5" id="KW-0645">Protease</keyword>
<dbReference type="InterPro" id="IPR000994">
    <property type="entry name" value="Pept_M24"/>
</dbReference>
<comment type="function">
    <text evidence="6">Cotranslationally removes the N-terminal methionine from nascent proteins. The N-terminal methionine is often cleaved when the second residue in the primary sequence is small and uncharged (Met-Ala-, Cys, Gly, Pro, Ser, Thr, or Val).</text>
</comment>
<dbReference type="Proteomes" id="UP000654075">
    <property type="component" value="Unassembled WGS sequence"/>
</dbReference>
<dbReference type="HAMAP" id="MF_01974">
    <property type="entry name" value="MetAP_1"/>
    <property type="match status" value="1"/>
</dbReference>
<accession>A0A813FMA8</accession>
<dbReference type="EMBL" id="CAJNNV010025334">
    <property type="protein sequence ID" value="CAE8613932.1"/>
    <property type="molecule type" value="Genomic_DNA"/>
</dbReference>
<name>A0A813FMA8_POLGL</name>
<dbReference type="NCBIfam" id="TIGR00500">
    <property type="entry name" value="met_pdase_I"/>
    <property type="match status" value="1"/>
</dbReference>
<keyword evidence="1 5" id="KW-0031">Aminopeptidase</keyword>
<evidence type="ECO:0000256" key="4">
    <source>
        <dbReference type="ARBA" id="ARBA00022801"/>
    </source>
</evidence>
<evidence type="ECO:0000313" key="10">
    <source>
        <dbReference type="Proteomes" id="UP000654075"/>
    </source>
</evidence>
<evidence type="ECO:0000256" key="6">
    <source>
        <dbReference type="RuleBase" id="RU003653"/>
    </source>
</evidence>
<gene>
    <name evidence="9" type="ORF">PGLA1383_LOCUS31670</name>
</gene>
<comment type="caution">
    <text evidence="9">The sequence shown here is derived from an EMBL/GenBank/DDBJ whole genome shotgun (WGS) entry which is preliminary data.</text>
</comment>
<dbReference type="CDD" id="cd01086">
    <property type="entry name" value="MetAP1"/>
    <property type="match status" value="1"/>
</dbReference>
<evidence type="ECO:0000256" key="7">
    <source>
        <dbReference type="SAM" id="MobiDB-lite"/>
    </source>
</evidence>
<dbReference type="InterPro" id="IPR036005">
    <property type="entry name" value="Creatinase/aminopeptidase-like"/>
</dbReference>
<evidence type="ECO:0000256" key="2">
    <source>
        <dbReference type="ARBA" id="ARBA00022670"/>
    </source>
</evidence>
<dbReference type="GO" id="GO:0070006">
    <property type="term" value="F:metalloaminopeptidase activity"/>
    <property type="evidence" value="ECO:0007669"/>
    <property type="project" value="UniProtKB-UniRule"/>
</dbReference>
<feature type="region of interest" description="Disordered" evidence="7">
    <location>
        <begin position="423"/>
        <end position="444"/>
    </location>
</feature>
<feature type="binding site" evidence="5">
    <location>
        <position position="322"/>
    </location>
    <ligand>
        <name>a divalent metal cation</name>
        <dbReference type="ChEBI" id="CHEBI:60240"/>
        <label>2</label>
        <note>catalytic</note>
    </ligand>
</feature>
<dbReference type="OrthoDB" id="3209743at2759"/>
<proteinExistence type="inferred from homology"/>
<feature type="binding site" evidence="5">
    <location>
        <position position="248"/>
    </location>
    <ligand>
        <name>a divalent metal cation</name>
        <dbReference type="ChEBI" id="CHEBI:60240"/>
        <label>1</label>
    </ligand>
</feature>
<keyword evidence="10" id="KW-1185">Reference proteome</keyword>
<feature type="binding site" evidence="5">
    <location>
        <position position="355"/>
    </location>
    <ligand>
        <name>a divalent metal cation</name>
        <dbReference type="ChEBI" id="CHEBI:60240"/>
        <label>2</label>
        <note>catalytic</note>
    </ligand>
</feature>
<dbReference type="InterPro" id="IPR002467">
    <property type="entry name" value="Pept_M24A_MAP1"/>
</dbReference>
<dbReference type="GO" id="GO:0006508">
    <property type="term" value="P:proteolysis"/>
    <property type="evidence" value="ECO:0007669"/>
    <property type="project" value="UniProtKB-KW"/>
</dbReference>
<dbReference type="PRINTS" id="PR00599">
    <property type="entry name" value="MAPEPTIDASE"/>
</dbReference>
<dbReference type="PANTHER" id="PTHR43330">
    <property type="entry name" value="METHIONINE AMINOPEPTIDASE"/>
    <property type="match status" value="1"/>
</dbReference>
<evidence type="ECO:0000256" key="1">
    <source>
        <dbReference type="ARBA" id="ARBA00022438"/>
    </source>
</evidence>
<comment type="cofactor">
    <cofactor evidence="5">
        <name>Co(2+)</name>
        <dbReference type="ChEBI" id="CHEBI:48828"/>
    </cofactor>
    <cofactor evidence="5">
        <name>Zn(2+)</name>
        <dbReference type="ChEBI" id="CHEBI:29105"/>
    </cofactor>
    <cofactor evidence="5">
        <name>Mn(2+)</name>
        <dbReference type="ChEBI" id="CHEBI:29035"/>
    </cofactor>
    <cofactor evidence="5">
        <name>Fe(2+)</name>
        <dbReference type="ChEBI" id="CHEBI:29033"/>
    </cofactor>
    <text evidence="5">Binds 2 divalent metal cations per subunit. Has a high-affinity and a low affinity metal-binding site. The true nature of the physiological cofactor is under debate. The enzyme is active with cobalt, zinc, manganese or divalent iron ions. Most likely, methionine aminopeptidases function as mononuclear Fe(2+)-metalloproteases under physiological conditions, and the catalytically relevant metal-binding site has been assigned to the histidine-containing high-affinity site.</text>
</comment>
<dbReference type="EC" id="3.4.11.18" evidence="6"/>
<keyword evidence="4 5" id="KW-0378">Hydrolase</keyword>
<reference evidence="9" key="1">
    <citation type="submission" date="2021-02" db="EMBL/GenBank/DDBJ databases">
        <authorList>
            <person name="Dougan E. K."/>
            <person name="Rhodes N."/>
            <person name="Thang M."/>
            <person name="Chan C."/>
        </authorList>
    </citation>
    <scope>NUCLEOTIDE SEQUENCE</scope>
</reference>
<comment type="similarity">
    <text evidence="5">Belongs to the peptidase M24A family. Methionine aminopeptidase type 1 subfamily.</text>
</comment>
<dbReference type="Pfam" id="PF00557">
    <property type="entry name" value="Peptidase_M24"/>
    <property type="match status" value="1"/>
</dbReference>
<dbReference type="InterPro" id="IPR001714">
    <property type="entry name" value="Pept_M24_MAP"/>
</dbReference>
<keyword evidence="3 5" id="KW-0479">Metal-binding</keyword>
<dbReference type="OMA" id="YGYNMER"/>
<feature type="binding site" evidence="5">
    <location>
        <position position="259"/>
    </location>
    <ligand>
        <name>a divalent metal cation</name>
        <dbReference type="ChEBI" id="CHEBI:60240"/>
        <label>2</label>
        <note>catalytic</note>
    </ligand>
</feature>
<protein>
    <recommendedName>
        <fullName evidence="6">Methionine aminopeptidase</fullName>
        <ecNumber evidence="6">3.4.11.18</ecNumber>
    </recommendedName>
</protein>
<feature type="binding site" evidence="5">
    <location>
        <position position="329"/>
    </location>
    <ligand>
        <name>substrate</name>
    </ligand>
</feature>